<feature type="non-terminal residue" evidence="1">
    <location>
        <position position="1"/>
    </location>
</feature>
<feature type="non-terminal residue" evidence="1">
    <location>
        <position position="90"/>
    </location>
</feature>
<protein>
    <submittedName>
        <fullName evidence="1">Uncharacterized protein</fullName>
    </submittedName>
</protein>
<evidence type="ECO:0000313" key="2">
    <source>
        <dbReference type="Proteomes" id="UP001295444"/>
    </source>
</evidence>
<sequence>SNMAVRVTLKCRRSLPAWLIQHGRTCHAGLSGMEEIASCMASPTWPYVSHWIVWNGEDRILYGSSKMAIRIMLDCLEWRRSHPVWLVQHG</sequence>
<evidence type="ECO:0000313" key="1">
    <source>
        <dbReference type="EMBL" id="CAH2310564.1"/>
    </source>
</evidence>
<name>A0AAD1SWN8_PELCU</name>
<organism evidence="1 2">
    <name type="scientific">Pelobates cultripes</name>
    <name type="common">Western spadefoot toad</name>
    <dbReference type="NCBI Taxonomy" id="61616"/>
    <lineage>
        <taxon>Eukaryota</taxon>
        <taxon>Metazoa</taxon>
        <taxon>Chordata</taxon>
        <taxon>Craniata</taxon>
        <taxon>Vertebrata</taxon>
        <taxon>Euteleostomi</taxon>
        <taxon>Amphibia</taxon>
        <taxon>Batrachia</taxon>
        <taxon>Anura</taxon>
        <taxon>Pelobatoidea</taxon>
        <taxon>Pelobatidae</taxon>
        <taxon>Pelobates</taxon>
    </lineage>
</organism>
<accession>A0AAD1SWN8</accession>
<proteinExistence type="predicted"/>
<keyword evidence="2" id="KW-1185">Reference proteome</keyword>
<gene>
    <name evidence="1" type="ORF">PECUL_23A013086</name>
</gene>
<dbReference type="Proteomes" id="UP001295444">
    <property type="component" value="Chromosome 08"/>
</dbReference>
<reference evidence="1" key="1">
    <citation type="submission" date="2022-03" db="EMBL/GenBank/DDBJ databases">
        <authorList>
            <person name="Alioto T."/>
            <person name="Alioto T."/>
            <person name="Gomez Garrido J."/>
        </authorList>
    </citation>
    <scope>NUCLEOTIDE SEQUENCE</scope>
</reference>
<dbReference type="AlphaFoldDB" id="A0AAD1SWN8"/>
<dbReference type="EMBL" id="OW240919">
    <property type="protein sequence ID" value="CAH2310564.1"/>
    <property type="molecule type" value="Genomic_DNA"/>
</dbReference>